<feature type="domain" description="Mutator-like transposase" evidence="1">
    <location>
        <begin position="1"/>
        <end position="90"/>
    </location>
</feature>
<comment type="caution">
    <text evidence="2">The sequence shown here is derived from an EMBL/GenBank/DDBJ whole genome shotgun (WGS) entry which is preliminary data.</text>
</comment>
<dbReference type="AlphaFoldDB" id="A0A4Y2Q119"/>
<dbReference type="OrthoDB" id="6431292at2759"/>
<protein>
    <recommendedName>
        <fullName evidence="1">Mutator-like transposase domain-containing protein</fullName>
    </recommendedName>
</protein>
<evidence type="ECO:0000259" key="1">
    <source>
        <dbReference type="Pfam" id="PF20700"/>
    </source>
</evidence>
<evidence type="ECO:0000313" key="3">
    <source>
        <dbReference type="Proteomes" id="UP000499080"/>
    </source>
</evidence>
<keyword evidence="3" id="KW-1185">Reference proteome</keyword>
<dbReference type="EMBL" id="BGPR01012475">
    <property type="protein sequence ID" value="GBN56227.1"/>
    <property type="molecule type" value="Genomic_DNA"/>
</dbReference>
<proteinExistence type="predicted"/>
<name>A0A4Y2Q119_ARAVE</name>
<dbReference type="Proteomes" id="UP000499080">
    <property type="component" value="Unassembled WGS sequence"/>
</dbReference>
<evidence type="ECO:0000313" key="2">
    <source>
        <dbReference type="EMBL" id="GBN56227.1"/>
    </source>
</evidence>
<accession>A0A4Y2Q119</accession>
<organism evidence="2 3">
    <name type="scientific">Araneus ventricosus</name>
    <name type="common">Orbweaver spider</name>
    <name type="synonym">Epeira ventricosa</name>
    <dbReference type="NCBI Taxonomy" id="182803"/>
    <lineage>
        <taxon>Eukaryota</taxon>
        <taxon>Metazoa</taxon>
        <taxon>Ecdysozoa</taxon>
        <taxon>Arthropoda</taxon>
        <taxon>Chelicerata</taxon>
        <taxon>Arachnida</taxon>
        <taxon>Araneae</taxon>
        <taxon>Araneomorphae</taxon>
        <taxon>Entelegynae</taxon>
        <taxon>Araneoidea</taxon>
        <taxon>Araneidae</taxon>
        <taxon>Araneus</taxon>
    </lineage>
</organism>
<dbReference type="Pfam" id="PF20700">
    <property type="entry name" value="Mutator"/>
    <property type="match status" value="1"/>
</dbReference>
<sequence>MTIGGGYPNLEDILSDLDIPTMTSHTFQKENDRMAAWEGKAAKEMHDAAMEEKRLAIEADEIDADEIPLLTVVADGSSAKRSYRKNYSSLS</sequence>
<dbReference type="InterPro" id="IPR049012">
    <property type="entry name" value="Mutator_transp_dom"/>
</dbReference>
<reference evidence="2 3" key="1">
    <citation type="journal article" date="2019" name="Sci. Rep.">
        <title>Orb-weaving spider Araneus ventricosus genome elucidates the spidroin gene catalogue.</title>
        <authorList>
            <person name="Kono N."/>
            <person name="Nakamura H."/>
            <person name="Ohtoshi R."/>
            <person name="Moran D.A.P."/>
            <person name="Shinohara A."/>
            <person name="Yoshida Y."/>
            <person name="Fujiwara M."/>
            <person name="Mori M."/>
            <person name="Tomita M."/>
            <person name="Arakawa K."/>
        </authorList>
    </citation>
    <scope>NUCLEOTIDE SEQUENCE [LARGE SCALE GENOMIC DNA]</scope>
</reference>
<gene>
    <name evidence="2" type="ORF">AVEN_50923_1</name>
</gene>